<evidence type="ECO:0000313" key="4">
    <source>
        <dbReference type="Proteomes" id="UP001365781"/>
    </source>
</evidence>
<proteinExistence type="predicted"/>
<accession>A0ABU8GPZ7</accession>
<evidence type="ECO:0000313" key="3">
    <source>
        <dbReference type="EMBL" id="MEI5614426.1"/>
    </source>
</evidence>
<sequence>MLVELAPHSLTWDEVDPARHPFDVESVSRVVRSLGPARKVPGDPDVPEDRTAAAGDPTAEDDGFGNRPQRWADAMSQALVEHYGRWTVGWRWGHDESDFGGGPVGNWRTASASITTPEETLDRVVAALCEWRAWLESLAGRFRAYPLTVAGVADQRILWERAARNLILQVVDRTDCGGGWHKHCRQVLTWFLSCWGIAPDRARDLVEQTIGGRFESWIGPDPVLVDDVAESFARALRPADGARSAASARPTGPPPDHLERWLTVRAGVAWQDVPDGGGDGPVTPSCDGAADDIRAFDGALDIGRAEGMLTALELARADAARGAPLDFALLQGWQRHILGTPEPPPFRQLPAFAKGGRERYGIGPDTPARLDACLAESARPAGRPLPLTARAARSYLDVCFFHPFGDGNARSAFLTLVFVLAREGIALDAVFLLRRVTFQADEPEDALTLAGCIDCHLTETRRTAVSPS</sequence>
<dbReference type="InterPro" id="IPR003812">
    <property type="entry name" value="Fido"/>
</dbReference>
<keyword evidence="4" id="KW-1185">Reference proteome</keyword>
<dbReference type="EMBL" id="JBBAYM010000029">
    <property type="protein sequence ID" value="MEI5614426.1"/>
    <property type="molecule type" value="Genomic_DNA"/>
</dbReference>
<dbReference type="SUPFAM" id="SSF140931">
    <property type="entry name" value="Fic-like"/>
    <property type="match status" value="1"/>
</dbReference>
<dbReference type="Gene3D" id="1.10.3290.10">
    <property type="entry name" value="Fido-like domain"/>
    <property type="match status" value="1"/>
</dbReference>
<organism evidence="3 4">
    <name type="scientific">Streptomyces brasiliscabiei</name>
    <dbReference type="NCBI Taxonomy" id="2736302"/>
    <lineage>
        <taxon>Bacteria</taxon>
        <taxon>Bacillati</taxon>
        <taxon>Actinomycetota</taxon>
        <taxon>Actinomycetes</taxon>
        <taxon>Kitasatosporales</taxon>
        <taxon>Streptomycetaceae</taxon>
        <taxon>Streptomyces</taxon>
    </lineage>
</organism>
<name>A0ABU8GPZ7_9ACTN</name>
<feature type="domain" description="Fido" evidence="2">
    <location>
        <begin position="325"/>
        <end position="466"/>
    </location>
</feature>
<dbReference type="InterPro" id="IPR036597">
    <property type="entry name" value="Fido-like_dom_sf"/>
</dbReference>
<comment type="caution">
    <text evidence="3">The sequence shown here is derived from an EMBL/GenBank/DDBJ whole genome shotgun (WGS) entry which is preliminary data.</text>
</comment>
<dbReference type="Proteomes" id="UP001365781">
    <property type="component" value="Unassembled WGS sequence"/>
</dbReference>
<dbReference type="PROSITE" id="PS51459">
    <property type="entry name" value="FIDO"/>
    <property type="match status" value="1"/>
</dbReference>
<evidence type="ECO:0000256" key="1">
    <source>
        <dbReference type="SAM" id="MobiDB-lite"/>
    </source>
</evidence>
<protein>
    <submittedName>
        <fullName evidence="3">Fic family protein</fullName>
    </submittedName>
</protein>
<evidence type="ECO:0000259" key="2">
    <source>
        <dbReference type="PROSITE" id="PS51459"/>
    </source>
</evidence>
<feature type="region of interest" description="Disordered" evidence="1">
    <location>
        <begin position="35"/>
        <end position="65"/>
    </location>
</feature>
<gene>
    <name evidence="3" type="ORF">WB403_35375</name>
</gene>
<dbReference type="RefSeq" id="WP_336538529.1">
    <property type="nucleotide sequence ID" value="NZ_JBBAYL010000001.1"/>
</dbReference>
<reference evidence="3 4" key="1">
    <citation type="submission" date="2024-03" db="EMBL/GenBank/DDBJ databases">
        <title>First Report of Pectobacterium brasiliscabiei causing potato scab in china.</title>
        <authorList>
            <person name="Handique U."/>
        </authorList>
    </citation>
    <scope>NUCLEOTIDE SEQUENCE [LARGE SCALE GENOMIC DNA]</scope>
    <source>
        <strain evidence="3 4">ZRIMU1503</strain>
    </source>
</reference>